<dbReference type="AlphaFoldDB" id="A0A380MSF5"/>
<feature type="domain" description="DUF6475" evidence="1">
    <location>
        <begin position="110"/>
        <end position="195"/>
    </location>
</feature>
<reference evidence="2 3" key="1">
    <citation type="submission" date="2018-06" db="EMBL/GenBank/DDBJ databases">
        <authorList>
            <consortium name="Pathogen Informatics"/>
            <person name="Doyle S."/>
        </authorList>
    </citation>
    <scope>NUCLEOTIDE SEQUENCE [LARGE SCALE GENOMIC DNA]</scope>
    <source>
        <strain evidence="2 3">NCTC13337</strain>
    </source>
</reference>
<dbReference type="Proteomes" id="UP000254601">
    <property type="component" value="Unassembled WGS sequence"/>
</dbReference>
<sequence>MTLDDFDQFSDLMNALYELYPQQKPLSDAALELFFNGLSCLTIDELQAALNRHLRNPDSGKWFPKIADILEAAGVTQNSQSARAQAENAAMLAWAKVRRALGSIGAYQSVVFDDAKIHAVISLMGGWVKLCQEQTESLIWREKEFIKLYANNAELPHPSHLIGLTEAENISKGYPAPKPRVIGNREACRLVYQTGQKHALPNAQAMKTIGEIVLGGAA</sequence>
<protein>
    <recommendedName>
        <fullName evidence="1">DUF6475 domain-containing protein</fullName>
    </recommendedName>
</protein>
<proteinExistence type="predicted"/>
<evidence type="ECO:0000313" key="3">
    <source>
        <dbReference type="Proteomes" id="UP000254601"/>
    </source>
</evidence>
<gene>
    <name evidence="2" type="ORF">NCTC13337_01162</name>
</gene>
<dbReference type="OrthoDB" id="8561347at2"/>
<organism evidence="2 3">
    <name type="scientific">Suttonella ornithocola</name>
    <dbReference type="NCBI Taxonomy" id="279832"/>
    <lineage>
        <taxon>Bacteria</taxon>
        <taxon>Pseudomonadati</taxon>
        <taxon>Pseudomonadota</taxon>
        <taxon>Gammaproteobacteria</taxon>
        <taxon>Cardiobacteriales</taxon>
        <taxon>Cardiobacteriaceae</taxon>
        <taxon>Suttonella</taxon>
    </lineage>
</organism>
<name>A0A380MSF5_9GAMM</name>
<evidence type="ECO:0000259" key="1">
    <source>
        <dbReference type="Pfam" id="PF20081"/>
    </source>
</evidence>
<dbReference type="Pfam" id="PF20081">
    <property type="entry name" value="DUF6475"/>
    <property type="match status" value="1"/>
</dbReference>
<accession>A0A380MSF5</accession>
<dbReference type="RefSeq" id="WP_072577200.1">
    <property type="nucleotide sequence ID" value="NZ_LWHB01000142.1"/>
</dbReference>
<keyword evidence="3" id="KW-1185">Reference proteome</keyword>
<dbReference type="EMBL" id="UHIC01000001">
    <property type="protein sequence ID" value="SUO95218.1"/>
    <property type="molecule type" value="Genomic_DNA"/>
</dbReference>
<evidence type="ECO:0000313" key="2">
    <source>
        <dbReference type="EMBL" id="SUO95218.1"/>
    </source>
</evidence>
<dbReference type="InterPro" id="IPR045521">
    <property type="entry name" value="DUF6475"/>
</dbReference>